<gene>
    <name evidence="2" type="ORF">C8R41DRAFT_920017</name>
</gene>
<feature type="compositionally biased region" description="Basic residues" evidence="1">
    <location>
        <begin position="838"/>
        <end position="848"/>
    </location>
</feature>
<name>A0ABQ8VF36_9AGAR</name>
<keyword evidence="3" id="KW-1185">Reference proteome</keyword>
<accession>A0ABQ8VF36</accession>
<protein>
    <submittedName>
        <fullName evidence="2">Uncharacterized protein</fullName>
    </submittedName>
</protein>
<feature type="compositionally biased region" description="Polar residues" evidence="1">
    <location>
        <begin position="874"/>
        <end position="888"/>
    </location>
</feature>
<organism evidence="2 3">
    <name type="scientific">Lentinula lateritia</name>
    <dbReference type="NCBI Taxonomy" id="40482"/>
    <lineage>
        <taxon>Eukaryota</taxon>
        <taxon>Fungi</taxon>
        <taxon>Dikarya</taxon>
        <taxon>Basidiomycota</taxon>
        <taxon>Agaricomycotina</taxon>
        <taxon>Agaricomycetes</taxon>
        <taxon>Agaricomycetidae</taxon>
        <taxon>Agaricales</taxon>
        <taxon>Marasmiineae</taxon>
        <taxon>Omphalotaceae</taxon>
        <taxon>Lentinula</taxon>
    </lineage>
</organism>
<sequence length="920" mass="103604">MEAFEFEAFPEVEDVATASKFLHAYLNKISEEFLTVDRALHNSLKAIHRERDLDALERLRVHLKRNSWRFHSLFDDVNNTIRAIESTRKIEDVALNEFNRPVWSPLDQKPDSQVARFIRDLQIPLGSFEEVPLVILHKLGSFQHDPSLRKRLDRIFSHSHHSFLVNTSGTGKTRLLFEGLCLHWGLYLTCTFDASLLGAADFAQIVSNINYSDKWNSLLPPISDPEHASALRDNIHLVYRACSEALLTRLLVFNMYLKACLKVGFSHHQRRRWLELQIFPFDLTSAFDPFGKIKNSLSYLHLTDSVLDEAISCTLEDIQSIWDMPPGEYLYIALDEANVASTKHRWAFSDGRYPILKEMLRALRRRLGHLPVKFVVAGTMIPPEHFQSAIGEWDDFRWCSDTGSFDDSEAHRRTNSSGSLMAMVTWEVIMSISFLLLGSSFESPHSLLGSYVEKISNYSPHDNAEYTSGESFLSDKWHTSLGDSGLRDGWISVLEMHRAVISVLVTSQGCPDCSTNERALVSEDYGYFTDPDCSQIALDEPLTIMYGAGWLKETDKRLRFQITNFDIFDSHHGTDTRASHFALFLALSFASMFDGLSEVSSAFTLFGISTSFPTAKLVTFAGARLEASDVHFTDHAPDRLAFLATTPEEALRWFKHEREEPFCVLQYSSSTSATLVFCLQSSDAQTFWVFVRVPSTFQNKEDPDFVRDIHALHPTEIFHDQVEIVSHLKQIPGLRLDVGPSGILRISGSFWVEKATKESIPSELYPAGILNIKGLNEAAKSISQDMLLRRLSRIFSQRNKPSLAPPASATEAPSRQGTKRGRSTTIGDDAVPATIRTSRSKTRLHAKPTKSDHAIPSASTTQKTGKARKGAGRTLQSRRIPNKMSNVATGRASASAPRSDQIRPTVSFSSRTPSHKLRKQ</sequence>
<evidence type="ECO:0000313" key="2">
    <source>
        <dbReference type="EMBL" id="KAJ4492255.1"/>
    </source>
</evidence>
<comment type="caution">
    <text evidence="2">The sequence shown here is derived from an EMBL/GenBank/DDBJ whole genome shotgun (WGS) entry which is preliminary data.</text>
</comment>
<dbReference type="Proteomes" id="UP001150217">
    <property type="component" value="Unassembled WGS sequence"/>
</dbReference>
<feature type="compositionally biased region" description="Polar residues" evidence="1">
    <location>
        <begin position="896"/>
        <end position="912"/>
    </location>
</feature>
<proteinExistence type="predicted"/>
<evidence type="ECO:0000256" key="1">
    <source>
        <dbReference type="SAM" id="MobiDB-lite"/>
    </source>
</evidence>
<feature type="region of interest" description="Disordered" evidence="1">
    <location>
        <begin position="798"/>
        <end position="920"/>
    </location>
</feature>
<evidence type="ECO:0000313" key="3">
    <source>
        <dbReference type="Proteomes" id="UP001150217"/>
    </source>
</evidence>
<reference evidence="2" key="1">
    <citation type="submission" date="2022-08" db="EMBL/GenBank/DDBJ databases">
        <title>A Global Phylogenomic Analysis of the Shiitake Genus Lentinula.</title>
        <authorList>
            <consortium name="DOE Joint Genome Institute"/>
            <person name="Sierra-Patev S."/>
            <person name="Min B."/>
            <person name="Naranjo-Ortiz M."/>
            <person name="Looney B."/>
            <person name="Konkel Z."/>
            <person name="Slot J.C."/>
            <person name="Sakamoto Y."/>
            <person name="Steenwyk J.L."/>
            <person name="Rokas A."/>
            <person name="Carro J."/>
            <person name="Camarero S."/>
            <person name="Ferreira P."/>
            <person name="Molpeceres G."/>
            <person name="Ruiz-Duenas F.J."/>
            <person name="Serrano A."/>
            <person name="Henrissat B."/>
            <person name="Drula E."/>
            <person name="Hughes K.W."/>
            <person name="Mata J.L."/>
            <person name="Ishikawa N.K."/>
            <person name="Vargas-Isla R."/>
            <person name="Ushijima S."/>
            <person name="Smith C.A."/>
            <person name="Ahrendt S."/>
            <person name="Andreopoulos W."/>
            <person name="He G."/>
            <person name="Labutti K."/>
            <person name="Lipzen A."/>
            <person name="Ng V."/>
            <person name="Riley R."/>
            <person name="Sandor L."/>
            <person name="Barry K."/>
            <person name="Martinez A.T."/>
            <person name="Xiao Y."/>
            <person name="Gibbons J.G."/>
            <person name="Terashima K."/>
            <person name="Grigoriev I.V."/>
            <person name="Hibbett D.S."/>
        </authorList>
    </citation>
    <scope>NUCLEOTIDE SEQUENCE</scope>
    <source>
        <strain evidence="2">RHP3577 ss4</strain>
    </source>
</reference>
<dbReference type="EMBL" id="JANVFT010000039">
    <property type="protein sequence ID" value="KAJ4492255.1"/>
    <property type="molecule type" value="Genomic_DNA"/>
</dbReference>